<dbReference type="Proteomes" id="UP000676776">
    <property type="component" value="Unassembled WGS sequence"/>
</dbReference>
<dbReference type="PROSITE" id="PS51257">
    <property type="entry name" value="PROKAR_LIPOPROTEIN"/>
    <property type="match status" value="1"/>
</dbReference>
<keyword evidence="2" id="KW-1185">Reference proteome</keyword>
<gene>
    <name evidence="1" type="ORF">J4050_02595</name>
</gene>
<dbReference type="RefSeq" id="WP_208152395.1">
    <property type="nucleotide sequence ID" value="NZ_JAGEVF010000002.1"/>
</dbReference>
<organism evidence="1 2">
    <name type="scientific">Winogradskyella pelagia</name>
    <dbReference type="NCBI Taxonomy" id="2819984"/>
    <lineage>
        <taxon>Bacteria</taxon>
        <taxon>Pseudomonadati</taxon>
        <taxon>Bacteroidota</taxon>
        <taxon>Flavobacteriia</taxon>
        <taxon>Flavobacteriales</taxon>
        <taxon>Flavobacteriaceae</taxon>
        <taxon>Winogradskyella</taxon>
    </lineage>
</organism>
<proteinExistence type="predicted"/>
<dbReference type="EMBL" id="JAGEVF010000002">
    <property type="protein sequence ID" value="MBO3115616.1"/>
    <property type="molecule type" value="Genomic_DNA"/>
</dbReference>
<evidence type="ECO:0000313" key="1">
    <source>
        <dbReference type="EMBL" id="MBO3115616.1"/>
    </source>
</evidence>
<evidence type="ECO:0008006" key="3">
    <source>
        <dbReference type="Google" id="ProtNLM"/>
    </source>
</evidence>
<reference evidence="1 2" key="1">
    <citation type="submission" date="2021-03" db="EMBL/GenBank/DDBJ databases">
        <title>Winogradskyella sp. nov., isolated from costal sediment.</title>
        <authorList>
            <person name="Gao C."/>
        </authorList>
    </citation>
    <scope>NUCLEOTIDE SEQUENCE [LARGE SCALE GENOMIC DNA]</scope>
    <source>
        <strain evidence="1 2">DF17</strain>
    </source>
</reference>
<comment type="caution">
    <text evidence="1">The sequence shown here is derived from an EMBL/GenBank/DDBJ whole genome shotgun (WGS) entry which is preliminary data.</text>
</comment>
<evidence type="ECO:0000313" key="2">
    <source>
        <dbReference type="Proteomes" id="UP000676776"/>
    </source>
</evidence>
<sequence>MRPLSLLLIFFVLSSCHYLEKKKVDSEDLLNEELQTFNWNDVDTYPTFDGCDSITDKAQSQMCFQQTMLSSVSSYLQSQNIIVSEDVNDTVVMRLEIDKSGSLRVQGIDMNSQTKLQIPELDSLLRESLKGIPKLYPAIKRNQQVTTVFELPVIVKIE</sequence>
<accession>A0ABS3T160</accession>
<protein>
    <recommendedName>
        <fullName evidence="3">TonB C-terminal domain-containing protein</fullName>
    </recommendedName>
</protein>
<name>A0ABS3T160_9FLAO</name>